<dbReference type="GO" id="GO:0031177">
    <property type="term" value="F:phosphopantetheine binding"/>
    <property type="evidence" value="ECO:0007669"/>
    <property type="project" value="InterPro"/>
</dbReference>
<evidence type="ECO:0000256" key="2">
    <source>
        <dbReference type="ARBA" id="ARBA00022553"/>
    </source>
</evidence>
<dbReference type="Gene3D" id="3.30.559.30">
    <property type="entry name" value="Nonribosomal peptide synthetase, condensation domain"/>
    <property type="match status" value="1"/>
</dbReference>
<comment type="caution">
    <text evidence="5">The sequence shown here is derived from an EMBL/GenBank/DDBJ whole genome shotgun (WGS) entry which is preliminary data.</text>
</comment>
<dbReference type="InterPro" id="IPR042099">
    <property type="entry name" value="ANL_N_sf"/>
</dbReference>
<dbReference type="Gene3D" id="3.20.20.30">
    <property type="entry name" value="Luciferase-like domain"/>
    <property type="match status" value="1"/>
</dbReference>
<dbReference type="Pfam" id="PF13193">
    <property type="entry name" value="AMP-binding_C"/>
    <property type="match status" value="1"/>
</dbReference>
<dbReference type="InterPro" id="IPR023213">
    <property type="entry name" value="CAT-like_dom_sf"/>
</dbReference>
<dbReference type="InterPro" id="IPR036661">
    <property type="entry name" value="Luciferase-like_sf"/>
</dbReference>
<dbReference type="PANTHER" id="PTHR45527">
    <property type="entry name" value="NONRIBOSOMAL PEPTIDE SYNTHETASE"/>
    <property type="match status" value="1"/>
</dbReference>
<evidence type="ECO:0000313" key="5">
    <source>
        <dbReference type="EMBL" id="OGG52157.1"/>
    </source>
</evidence>
<feature type="domain" description="Carrier" evidence="4">
    <location>
        <begin position="1412"/>
        <end position="1487"/>
    </location>
</feature>
<dbReference type="Pfam" id="PF00501">
    <property type="entry name" value="AMP-binding"/>
    <property type="match status" value="2"/>
</dbReference>
<dbReference type="SUPFAM" id="SSF52777">
    <property type="entry name" value="CoA-dependent acyltransferases"/>
    <property type="match status" value="2"/>
</dbReference>
<feature type="region of interest" description="Disordered" evidence="3">
    <location>
        <begin position="1392"/>
        <end position="1411"/>
    </location>
</feature>
<proteinExistence type="predicted"/>
<gene>
    <name evidence="5" type="ORF">A3F84_17980</name>
</gene>
<dbReference type="Pfam" id="PF00668">
    <property type="entry name" value="Condensation"/>
    <property type="match status" value="1"/>
</dbReference>
<evidence type="ECO:0000313" key="6">
    <source>
        <dbReference type="Proteomes" id="UP000178606"/>
    </source>
</evidence>
<dbReference type="InterPro" id="IPR009081">
    <property type="entry name" value="PP-bd_ACP"/>
</dbReference>
<dbReference type="FunFam" id="1.10.1200.10:FF:000016">
    <property type="entry name" value="Non-ribosomal peptide synthase"/>
    <property type="match status" value="1"/>
</dbReference>
<reference evidence="5 6" key="1">
    <citation type="journal article" date="2016" name="Nat. Commun.">
        <title>Thousands of microbial genomes shed light on interconnected biogeochemical processes in an aquifer system.</title>
        <authorList>
            <person name="Anantharaman K."/>
            <person name="Brown C.T."/>
            <person name="Hug L.A."/>
            <person name="Sharon I."/>
            <person name="Castelle C.J."/>
            <person name="Probst A.J."/>
            <person name="Thomas B.C."/>
            <person name="Singh A."/>
            <person name="Wilkins M.J."/>
            <person name="Karaoz U."/>
            <person name="Brodie E.L."/>
            <person name="Williams K.H."/>
            <person name="Hubbard S.S."/>
            <person name="Banfield J.F."/>
        </authorList>
    </citation>
    <scope>NUCLEOTIDE SEQUENCE [LARGE SCALE GENOMIC DNA]</scope>
    <source>
        <strain evidence="6">RIFCSPLOWO2_12_FULL_64_10</strain>
    </source>
</reference>
<dbReference type="Pfam" id="PF00975">
    <property type="entry name" value="Thioesterase"/>
    <property type="match status" value="1"/>
</dbReference>
<dbReference type="GO" id="GO:0009366">
    <property type="term" value="C:enterobactin synthetase complex"/>
    <property type="evidence" value="ECO:0007669"/>
    <property type="project" value="TreeGrafter"/>
</dbReference>
<dbReference type="GO" id="GO:0047527">
    <property type="term" value="F:2,3-dihydroxybenzoate-serine ligase activity"/>
    <property type="evidence" value="ECO:0007669"/>
    <property type="project" value="TreeGrafter"/>
</dbReference>
<evidence type="ECO:0000256" key="3">
    <source>
        <dbReference type="SAM" id="MobiDB-lite"/>
    </source>
</evidence>
<protein>
    <recommendedName>
        <fullName evidence="4">Carrier domain-containing protein</fullName>
    </recommendedName>
</protein>
<dbReference type="InterPro" id="IPR020806">
    <property type="entry name" value="PKS_PP-bd"/>
</dbReference>
<dbReference type="FunFam" id="3.30.559.10:FF:000012">
    <property type="entry name" value="Non-ribosomal peptide synthetase"/>
    <property type="match status" value="1"/>
</dbReference>
<dbReference type="FunFam" id="3.40.50.980:FF:000001">
    <property type="entry name" value="Non-ribosomal peptide synthetase"/>
    <property type="match status" value="1"/>
</dbReference>
<dbReference type="SMART" id="SM00823">
    <property type="entry name" value="PKS_PP"/>
    <property type="match status" value="1"/>
</dbReference>
<dbReference type="SUPFAM" id="SSF56801">
    <property type="entry name" value="Acetyl-CoA synthetase-like"/>
    <property type="match status" value="2"/>
</dbReference>
<dbReference type="CDD" id="cd19531">
    <property type="entry name" value="LCL_NRPS-like"/>
    <property type="match status" value="1"/>
</dbReference>
<dbReference type="GO" id="GO:0009239">
    <property type="term" value="P:enterobactin biosynthetic process"/>
    <property type="evidence" value="ECO:0007669"/>
    <property type="project" value="TreeGrafter"/>
</dbReference>
<keyword evidence="1" id="KW-0596">Phosphopantetheine</keyword>
<dbReference type="InterPro" id="IPR011251">
    <property type="entry name" value="Luciferase-like_dom"/>
</dbReference>
<feature type="compositionally biased region" description="Low complexity" evidence="3">
    <location>
        <begin position="1396"/>
        <end position="1406"/>
    </location>
</feature>
<dbReference type="InterPro" id="IPR000873">
    <property type="entry name" value="AMP-dep_synth/lig_dom"/>
</dbReference>
<dbReference type="InterPro" id="IPR001031">
    <property type="entry name" value="Thioesterase"/>
</dbReference>
<dbReference type="InterPro" id="IPR001242">
    <property type="entry name" value="Condensation_dom"/>
</dbReference>
<dbReference type="NCBIfam" id="TIGR04020">
    <property type="entry name" value="seco_metab_LLM"/>
    <property type="match status" value="1"/>
</dbReference>
<dbReference type="SUPFAM" id="SSF53474">
    <property type="entry name" value="alpha/beta-Hydrolases"/>
    <property type="match status" value="1"/>
</dbReference>
<dbReference type="InterPro" id="IPR020845">
    <property type="entry name" value="AMP-binding_CS"/>
</dbReference>
<dbReference type="Pfam" id="PF00296">
    <property type="entry name" value="Bac_luciferase"/>
    <property type="match status" value="1"/>
</dbReference>
<accession>A0A1F6CSR2</accession>
<feature type="non-terminal residue" evidence="5">
    <location>
        <position position="1"/>
    </location>
</feature>
<dbReference type="PROSITE" id="PS00455">
    <property type="entry name" value="AMP_BINDING"/>
    <property type="match status" value="1"/>
</dbReference>
<dbReference type="GO" id="GO:0043041">
    <property type="term" value="P:amino acid activation for nonribosomal peptide biosynthetic process"/>
    <property type="evidence" value="ECO:0007669"/>
    <property type="project" value="TreeGrafter"/>
</dbReference>
<evidence type="ECO:0000256" key="1">
    <source>
        <dbReference type="ARBA" id="ARBA00022450"/>
    </source>
</evidence>
<dbReference type="GO" id="GO:0072330">
    <property type="term" value="P:monocarboxylic acid biosynthetic process"/>
    <property type="evidence" value="ECO:0007669"/>
    <property type="project" value="UniProtKB-ARBA"/>
</dbReference>
<dbReference type="Gene3D" id="3.40.50.1820">
    <property type="entry name" value="alpha/beta hydrolase"/>
    <property type="match status" value="1"/>
</dbReference>
<dbReference type="CDD" id="cd05930">
    <property type="entry name" value="A_NRPS"/>
    <property type="match status" value="1"/>
</dbReference>
<dbReference type="FunFam" id="3.30.300.30:FF:000010">
    <property type="entry name" value="Enterobactin synthetase component F"/>
    <property type="match status" value="1"/>
</dbReference>
<dbReference type="PROSITE" id="PS50075">
    <property type="entry name" value="CARRIER"/>
    <property type="match status" value="1"/>
</dbReference>
<dbReference type="Pfam" id="PF00550">
    <property type="entry name" value="PP-binding"/>
    <property type="match status" value="1"/>
</dbReference>
<dbReference type="Gene3D" id="3.40.50.980">
    <property type="match status" value="1"/>
</dbReference>
<dbReference type="PANTHER" id="PTHR45527:SF1">
    <property type="entry name" value="FATTY ACID SYNTHASE"/>
    <property type="match status" value="1"/>
</dbReference>
<dbReference type="SUPFAM" id="SSF51679">
    <property type="entry name" value="Bacterial luciferase-like"/>
    <property type="match status" value="1"/>
</dbReference>
<dbReference type="Proteomes" id="UP000178606">
    <property type="component" value="Unassembled WGS sequence"/>
</dbReference>
<dbReference type="InterPro" id="IPR025110">
    <property type="entry name" value="AMP-bd_C"/>
</dbReference>
<name>A0A1F6CSR2_HANXR</name>
<dbReference type="SUPFAM" id="SSF47336">
    <property type="entry name" value="ACP-like"/>
    <property type="match status" value="1"/>
</dbReference>
<keyword evidence="2" id="KW-0597">Phosphoprotein</keyword>
<dbReference type="InterPro" id="IPR036736">
    <property type="entry name" value="ACP-like_sf"/>
</dbReference>
<dbReference type="FunFam" id="2.30.38.10:FF:000001">
    <property type="entry name" value="Non-ribosomal peptide synthetase PvdI"/>
    <property type="match status" value="1"/>
</dbReference>
<sequence length="1783" mass="197187">ERVARLSPAKRALLEQRLRGQRSPRDGAIPKRGPSERVPLSFAQQRLWFLHQMDPEGCLYNIPQALRIGGDLDVDALRRALDAVVARHEALRTTFVAEGETPAQVFAADRPVDLRALDLRGRSDPGAEAQRLLSEEARRPFDLSSDLMLRALLLRTGQQDRILLLTLHHIAADGWSLGVLFEEVSALYRAFAAGGGATLPDLPIQYADFSEWQRRRLEGALLDEQLSYWRHHLGGDLPALDLPADRPRPPVQTFRGSTHEFALPRSLHGALRDLARQERATLFMALLTSFEALLCRYTGQDDLVVGTPIANRNRAEVEGVIGCFVNVLAPRADLSGDPTFRELLRRMHRVTLGAYDHQDLPFERLVEELQPERDLSRNPLFQVMFALQNVPLRALELPGLAVSPVEVHTGTSKFDLTLTVSERPDGMAGGFEYSADLFDAATVERMAGHFRTLLEGAVANPDMPLSRLPLLTEAERCLFVSWNDTVSDYPDRRIHQLFEDQAAKTPEAVAVAAEELQITYGELNARANRLAHHLRRLGVGPEARVGLCAERSLDMIVGLLGILKAGGAYVPLDPAYPEDRLTLMLEDAGVSVLLTQGHLTGRLSACGARTLCIDTGWAGVAREPDDNPEIGVAPENLAYVIYTSGSTGRPKGVMVEHRNAANFFAAMDRHLRPEEGPGVWLAVTSLSFDISALELLWTLARGFKVVLYAGHDRARAQRMDRPTQPGPGRAERGVEFGTQEIKKKRSGVPEFLSSRLKSRQLDFSLFYFASDAGEAAGDKYRLLLEGAKFADRHGFAAVWTPERHFHAFGGLYPNPSVAGAALAALTQRIQIRAGSVVLPLHHPIRVAEEWALVDNLSGGRVGVSFASGWQSNDFVLNPEAYADRKDLMFRDIETVRRLWRGERLGFVGPNGKEVEVQTLPRPVQPELPVWVTAAGSPDTFRMAGEIGANLLTHLLGQGVEDLAEKIAVYRRAREEHGHGRGHVTLMIHTFVGEDEDEVRETVRRPMTDYLRSAVDLIKRAAASSPQLNLRSRQTGKSPVELLESKDLSEEDMQALLDHAFERYFKTSGLFGTPESCLDMVRRLRAADVDEIACLIDFGVDPGAALAHLGHLNALRERASAEAAPAGASIPDLIAAHGVTHLQCTPSMARMLVADGETREALGSLRTLLVGGEAFPAELARELRGVVSGDLFNMYGPTETTIWSAIHRIDDPEDPVPIGRPLANTELYILDRHLQPVPVGQAGELFIGGHGVVRGYLNRPELTAERFIPDPFSGAPGARLYRTGDLVRSRPDGAVEFLGRLDHQVKVRGYRVELGEIESLLDQHPAVRTSVVVAREDTPGDQRLVAYLIPQGDRTPQGEELRDHLRKKLPEYMTPAAFISLDAFPLTPNGKVDRKALPAPDRAAPAPTRVSVEPRDELERQLLRIWEEVLDRRPVGVWDNFFDLGGHSLLAVRLFAQIEQALSRKLPLATLFQAPTVAQLAGVLREKGWSAPWSALVPIQPHGSRPPFYFVHAHGGNVLGYYDLARHLGADQPFYGLQAQGLGGGTSDVHRFEDMAVSYVREVRTLQPHGPYFLGGWCMGGNIALEMAQQLQRQGEEVGLLVLVQSAPPDYPRYRPGTTRLHRLLYRLAQRLDLEVSNFLEVEARPAYAWRRMKRMLTLGQVAAEKALERLLGPLGLRPPRSRAHTLEALAAAHQRTYMESRPHPYRGRVLLFRAAKQPLGICPDPTLGWDGLIEGELDVREVPGHAIGILSEPRVGIVAGQVRDCIDRARRAGRSAPHFSQTR</sequence>
<dbReference type="Gene3D" id="3.30.300.30">
    <property type="match status" value="1"/>
</dbReference>
<dbReference type="InterPro" id="IPR045851">
    <property type="entry name" value="AMP-bd_C_sf"/>
</dbReference>
<dbReference type="Gene3D" id="2.30.38.10">
    <property type="entry name" value="Luciferase, Domain 3"/>
    <property type="match status" value="1"/>
</dbReference>
<dbReference type="GO" id="GO:0005829">
    <property type="term" value="C:cytosol"/>
    <property type="evidence" value="ECO:0007669"/>
    <property type="project" value="TreeGrafter"/>
</dbReference>
<dbReference type="InterPro" id="IPR024011">
    <property type="entry name" value="Biosynth_lucif-like_mOase_dom"/>
</dbReference>
<dbReference type="Gene3D" id="1.10.1200.10">
    <property type="entry name" value="ACP-like"/>
    <property type="match status" value="1"/>
</dbReference>
<dbReference type="GO" id="GO:0016705">
    <property type="term" value="F:oxidoreductase activity, acting on paired donors, with incorporation or reduction of molecular oxygen"/>
    <property type="evidence" value="ECO:0007669"/>
    <property type="project" value="InterPro"/>
</dbReference>
<organism evidence="5 6">
    <name type="scientific">Handelsmanbacteria sp. (strain RIFCSPLOWO2_12_FULL_64_10)</name>
    <dbReference type="NCBI Taxonomy" id="1817868"/>
    <lineage>
        <taxon>Bacteria</taxon>
        <taxon>Candidatus Handelsmaniibacteriota</taxon>
    </lineage>
</organism>
<dbReference type="Gene3D" id="3.30.559.10">
    <property type="entry name" value="Chloramphenicol acetyltransferase-like domain"/>
    <property type="match status" value="1"/>
</dbReference>
<evidence type="ECO:0000259" key="4">
    <source>
        <dbReference type="PROSITE" id="PS50075"/>
    </source>
</evidence>
<dbReference type="Gene3D" id="3.40.50.12780">
    <property type="entry name" value="N-terminal domain of ligase-like"/>
    <property type="match status" value="1"/>
</dbReference>
<dbReference type="EMBL" id="MFKF01000155">
    <property type="protein sequence ID" value="OGG52157.1"/>
    <property type="molecule type" value="Genomic_DNA"/>
</dbReference>
<dbReference type="InterPro" id="IPR029058">
    <property type="entry name" value="AB_hydrolase_fold"/>
</dbReference>